<dbReference type="AlphaFoldDB" id="A0AAV4Y5P8"/>
<name>A0AAV4Y5P8_CAEEX</name>
<evidence type="ECO:0000313" key="2">
    <source>
        <dbReference type="EMBL" id="GIZ01477.1"/>
    </source>
</evidence>
<keyword evidence="3" id="KW-1185">Reference proteome</keyword>
<gene>
    <name evidence="2" type="ORF">CEXT_722131</name>
</gene>
<reference evidence="2 3" key="1">
    <citation type="submission" date="2021-06" db="EMBL/GenBank/DDBJ databases">
        <title>Caerostris extrusa draft genome.</title>
        <authorList>
            <person name="Kono N."/>
            <person name="Arakawa K."/>
        </authorList>
    </citation>
    <scope>NUCLEOTIDE SEQUENCE [LARGE SCALE GENOMIC DNA]</scope>
</reference>
<organism evidence="2 3">
    <name type="scientific">Caerostris extrusa</name>
    <name type="common">Bark spider</name>
    <name type="synonym">Caerostris bankana</name>
    <dbReference type="NCBI Taxonomy" id="172846"/>
    <lineage>
        <taxon>Eukaryota</taxon>
        <taxon>Metazoa</taxon>
        <taxon>Ecdysozoa</taxon>
        <taxon>Arthropoda</taxon>
        <taxon>Chelicerata</taxon>
        <taxon>Arachnida</taxon>
        <taxon>Araneae</taxon>
        <taxon>Araneomorphae</taxon>
        <taxon>Entelegynae</taxon>
        <taxon>Araneoidea</taxon>
        <taxon>Araneidae</taxon>
        <taxon>Caerostris</taxon>
    </lineage>
</organism>
<comment type="caution">
    <text evidence="2">The sequence shown here is derived from an EMBL/GenBank/DDBJ whole genome shotgun (WGS) entry which is preliminary data.</text>
</comment>
<feature type="non-terminal residue" evidence="2">
    <location>
        <position position="33"/>
    </location>
</feature>
<dbReference type="EMBL" id="BPLR01018676">
    <property type="protein sequence ID" value="GIZ01477.1"/>
    <property type="molecule type" value="Genomic_DNA"/>
</dbReference>
<dbReference type="Proteomes" id="UP001054945">
    <property type="component" value="Unassembled WGS sequence"/>
</dbReference>
<protein>
    <submittedName>
        <fullName evidence="2">Uncharacterized protein</fullName>
    </submittedName>
</protein>
<feature type="region of interest" description="Disordered" evidence="1">
    <location>
        <begin position="1"/>
        <end position="33"/>
    </location>
</feature>
<evidence type="ECO:0000313" key="3">
    <source>
        <dbReference type="Proteomes" id="UP001054945"/>
    </source>
</evidence>
<sequence>MDIPLVAQDPPAGPVAGRDEESGKSCHGYSILR</sequence>
<proteinExistence type="predicted"/>
<evidence type="ECO:0000256" key="1">
    <source>
        <dbReference type="SAM" id="MobiDB-lite"/>
    </source>
</evidence>
<accession>A0AAV4Y5P8</accession>